<evidence type="ECO:0000256" key="3">
    <source>
        <dbReference type="ARBA" id="ARBA00022679"/>
    </source>
</evidence>
<dbReference type="OrthoDB" id="32195at2"/>
<evidence type="ECO:0000256" key="2">
    <source>
        <dbReference type="ARBA" id="ARBA00022603"/>
    </source>
</evidence>
<dbReference type="GO" id="GO:0032259">
    <property type="term" value="P:methylation"/>
    <property type="evidence" value="ECO:0007669"/>
    <property type="project" value="UniProtKB-KW"/>
</dbReference>
<dbReference type="AlphaFoldDB" id="A0A0T5VVN0"/>
<organism evidence="6 7">
    <name type="scientific">Pedobacter ginsenosidimutans</name>
    <dbReference type="NCBI Taxonomy" id="687842"/>
    <lineage>
        <taxon>Bacteria</taxon>
        <taxon>Pseudomonadati</taxon>
        <taxon>Bacteroidota</taxon>
        <taxon>Sphingobacteriia</taxon>
        <taxon>Sphingobacteriales</taxon>
        <taxon>Sphingobacteriaceae</taxon>
        <taxon>Pedobacter</taxon>
    </lineage>
</organism>
<evidence type="ECO:0000256" key="4">
    <source>
        <dbReference type="ARBA" id="ARBA00047942"/>
    </source>
</evidence>
<proteinExistence type="predicted"/>
<evidence type="ECO:0000256" key="1">
    <source>
        <dbReference type="ARBA" id="ARBA00011900"/>
    </source>
</evidence>
<protein>
    <recommendedName>
        <fullName evidence="1">site-specific DNA-methyltransferase (adenine-specific)</fullName>
        <ecNumber evidence="1">2.1.1.72</ecNumber>
    </recommendedName>
</protein>
<dbReference type="PANTHER" id="PTHR33841:SF1">
    <property type="entry name" value="DNA METHYLTRANSFERASE A"/>
    <property type="match status" value="1"/>
</dbReference>
<keyword evidence="7" id="KW-1185">Reference proteome</keyword>
<evidence type="ECO:0000313" key="7">
    <source>
        <dbReference type="Proteomes" id="UP000051950"/>
    </source>
</evidence>
<keyword evidence="2" id="KW-0489">Methyltransferase</keyword>
<comment type="caution">
    <text evidence="6">The sequence shown here is derived from an EMBL/GenBank/DDBJ whole genome shotgun (WGS) entry which is preliminary data.</text>
</comment>
<dbReference type="Proteomes" id="UP000051950">
    <property type="component" value="Unassembled WGS sequence"/>
</dbReference>
<dbReference type="InterPro" id="IPR050953">
    <property type="entry name" value="N4_N6_ade-DNA_methylase"/>
</dbReference>
<dbReference type="STRING" id="687842.ASU31_00880"/>
<feature type="domain" description="TaqI-like C-terminal specificity" evidence="5">
    <location>
        <begin position="58"/>
        <end position="210"/>
    </location>
</feature>
<dbReference type="EMBL" id="LMZQ01000001">
    <property type="protein sequence ID" value="KRT17880.1"/>
    <property type="molecule type" value="Genomic_DNA"/>
</dbReference>
<reference evidence="6 7" key="1">
    <citation type="submission" date="2015-11" db="EMBL/GenBank/DDBJ databases">
        <title>Sequence of Pedobacter ginsenosidimutans.</title>
        <authorList>
            <person name="Carson E."/>
            <person name="Keyser V."/>
            <person name="Newman J."/>
            <person name="Miller J."/>
        </authorList>
    </citation>
    <scope>NUCLEOTIDE SEQUENCE [LARGE SCALE GENOMIC DNA]</scope>
    <source>
        <strain evidence="6 7">KACC 14530</strain>
    </source>
</reference>
<name>A0A0T5VVN0_9SPHI</name>
<dbReference type="RefSeq" id="WP_057930510.1">
    <property type="nucleotide sequence ID" value="NZ_LMZQ01000001.1"/>
</dbReference>
<dbReference type="Pfam" id="PF12950">
    <property type="entry name" value="TaqI_C"/>
    <property type="match status" value="1"/>
</dbReference>
<sequence length="268" mass="31081">MEQQIKTKIEAIGTPLKEWDINIYRGILTGFNAAFIVDDKKKNELVAADPKSAEIIRPILSGKNIKRYQFSWENKWIIFTRRGINIDQYPAIKAHLQTDYDNLRPRNNNEPTGRKPGSYKWFEIQDNVAYFEDFDKQKIAWGNLALKGQFALVDEGYYINAPSSFIATDQIYLIAILNSQLADFYIKQLGVTRNGGYFEYKPMFVEQLPIPKISQNVADRLLVLIEKLKEKPLLKIQTEIEINNIVNSLYDITEDERQFIYNSASLIN</sequence>
<evidence type="ECO:0000259" key="5">
    <source>
        <dbReference type="Pfam" id="PF12950"/>
    </source>
</evidence>
<gene>
    <name evidence="6" type="ORF">ASU31_00880</name>
</gene>
<dbReference type="PANTHER" id="PTHR33841">
    <property type="entry name" value="DNA METHYLTRANSFERASE YEEA-RELATED"/>
    <property type="match status" value="1"/>
</dbReference>
<comment type="catalytic activity">
    <reaction evidence="4">
        <text>a 2'-deoxyadenosine in DNA + S-adenosyl-L-methionine = an N(6)-methyl-2'-deoxyadenosine in DNA + S-adenosyl-L-homocysteine + H(+)</text>
        <dbReference type="Rhea" id="RHEA:15197"/>
        <dbReference type="Rhea" id="RHEA-COMP:12418"/>
        <dbReference type="Rhea" id="RHEA-COMP:12419"/>
        <dbReference type="ChEBI" id="CHEBI:15378"/>
        <dbReference type="ChEBI" id="CHEBI:57856"/>
        <dbReference type="ChEBI" id="CHEBI:59789"/>
        <dbReference type="ChEBI" id="CHEBI:90615"/>
        <dbReference type="ChEBI" id="CHEBI:90616"/>
        <dbReference type="EC" id="2.1.1.72"/>
    </reaction>
</comment>
<dbReference type="InterPro" id="IPR025931">
    <property type="entry name" value="TaqI_C"/>
</dbReference>
<dbReference type="GO" id="GO:0009007">
    <property type="term" value="F:site-specific DNA-methyltransferase (adenine-specific) activity"/>
    <property type="evidence" value="ECO:0007669"/>
    <property type="project" value="UniProtKB-EC"/>
</dbReference>
<dbReference type="EC" id="2.1.1.72" evidence="1"/>
<keyword evidence="3" id="KW-0808">Transferase</keyword>
<evidence type="ECO:0000313" key="6">
    <source>
        <dbReference type="EMBL" id="KRT17880.1"/>
    </source>
</evidence>
<accession>A0A0T5VVN0</accession>